<proteinExistence type="inferred from homology"/>
<evidence type="ECO:0000256" key="1">
    <source>
        <dbReference type="RuleBase" id="RU000363"/>
    </source>
</evidence>
<dbReference type="GeneID" id="64859610"/>
<dbReference type="Gene3D" id="3.40.50.720">
    <property type="entry name" value="NAD(P)-binding Rossmann-like Domain"/>
    <property type="match status" value="1"/>
</dbReference>
<feature type="transmembrane region" description="Helical" evidence="2">
    <location>
        <begin position="7"/>
        <end position="25"/>
    </location>
</feature>
<sequence length="326" mass="37355">MISIDTIFYCVILPCLKYPCLLILPCQWIPVWIKVASVIYSITFYLFNAFNKIYKFKCTKEWKNLRDITGNVVVISGGSGGLGYSLIKTLLERFPSVTIINIDKIPSTIKDERLMYYRCDLSNSLDVQETVQTIKEQFENRINLIVNNAGTRLAFKPINKLNEDEIKRIFQVNCFAAIEVIKQLTPNENDERQCFVVTIASVLGILNPCKVAAYAASKAALISFHQSYEQELRVHHVDNIRTLLVIPGQLNTKMFGGFEPPRQFWAPTIDVESLAKYITYKCEIGERGTIQQPLYANFAHILMSMPYVIQVWVRKFAQIDDCLPDE</sequence>
<accession>A0A8H2VJL4</accession>
<comment type="caution">
    <text evidence="3">The sequence shown here is derived from an EMBL/GenBank/DDBJ whole genome shotgun (WGS) entry which is preliminary data.</text>
</comment>
<keyword evidence="4" id="KW-1185">Reference proteome</keyword>
<dbReference type="PANTHER" id="PTHR24322">
    <property type="entry name" value="PKSB"/>
    <property type="match status" value="1"/>
</dbReference>
<dbReference type="Proteomes" id="UP000644660">
    <property type="component" value="Unassembled WGS sequence"/>
</dbReference>
<protein>
    <submittedName>
        <fullName evidence="3">Uncharacterized protein</fullName>
    </submittedName>
</protein>
<evidence type="ECO:0000256" key="2">
    <source>
        <dbReference type="SAM" id="Phobius"/>
    </source>
</evidence>
<dbReference type="EMBL" id="CAEFZW010000010">
    <property type="protein sequence ID" value="CAB4256530.1"/>
    <property type="molecule type" value="Genomic_DNA"/>
</dbReference>
<dbReference type="InterPro" id="IPR036291">
    <property type="entry name" value="NAD(P)-bd_dom_sf"/>
</dbReference>
<keyword evidence="2" id="KW-1133">Transmembrane helix</keyword>
<dbReference type="OrthoDB" id="5840532at2759"/>
<dbReference type="PRINTS" id="PR00081">
    <property type="entry name" value="GDHRDH"/>
</dbReference>
<gene>
    <name evidence="3" type="ORF">KABA2_10S01210</name>
</gene>
<dbReference type="GO" id="GO:0016616">
    <property type="term" value="F:oxidoreductase activity, acting on the CH-OH group of donors, NAD or NADP as acceptor"/>
    <property type="evidence" value="ECO:0007669"/>
    <property type="project" value="TreeGrafter"/>
</dbReference>
<dbReference type="SUPFAM" id="SSF51735">
    <property type="entry name" value="NAD(P)-binding Rossmann-fold domains"/>
    <property type="match status" value="1"/>
</dbReference>
<dbReference type="Pfam" id="PF00106">
    <property type="entry name" value="adh_short"/>
    <property type="match status" value="1"/>
</dbReference>
<dbReference type="AlphaFoldDB" id="A0A8H2VJL4"/>
<evidence type="ECO:0000313" key="3">
    <source>
        <dbReference type="EMBL" id="CAB4256530.1"/>
    </source>
</evidence>
<keyword evidence="2" id="KW-0472">Membrane</keyword>
<keyword evidence="2" id="KW-0812">Transmembrane</keyword>
<dbReference type="RefSeq" id="XP_041408374.1">
    <property type="nucleotide sequence ID" value="XM_041552440.1"/>
</dbReference>
<evidence type="ECO:0000313" key="4">
    <source>
        <dbReference type="Proteomes" id="UP000644660"/>
    </source>
</evidence>
<comment type="similarity">
    <text evidence="1">Belongs to the short-chain dehydrogenases/reductases (SDR) family.</text>
</comment>
<organism evidence="3 4">
    <name type="scientific">Maudiozyma barnettii</name>
    <dbReference type="NCBI Taxonomy" id="61262"/>
    <lineage>
        <taxon>Eukaryota</taxon>
        <taxon>Fungi</taxon>
        <taxon>Dikarya</taxon>
        <taxon>Ascomycota</taxon>
        <taxon>Saccharomycotina</taxon>
        <taxon>Saccharomycetes</taxon>
        <taxon>Saccharomycetales</taxon>
        <taxon>Saccharomycetaceae</taxon>
        <taxon>Maudiozyma</taxon>
    </lineage>
</organism>
<feature type="transmembrane region" description="Helical" evidence="2">
    <location>
        <begin position="31"/>
        <end position="47"/>
    </location>
</feature>
<dbReference type="PANTHER" id="PTHR24322:SF743">
    <property type="entry name" value="AER111WP"/>
    <property type="match status" value="1"/>
</dbReference>
<feature type="transmembrane region" description="Helical" evidence="2">
    <location>
        <begin position="68"/>
        <end position="87"/>
    </location>
</feature>
<dbReference type="InterPro" id="IPR002347">
    <property type="entry name" value="SDR_fam"/>
</dbReference>
<name>A0A8H2VJL4_9SACH</name>
<reference evidence="3 4" key="1">
    <citation type="submission" date="2020-05" db="EMBL/GenBank/DDBJ databases">
        <authorList>
            <person name="Casaregola S."/>
            <person name="Devillers H."/>
            <person name="Grondin C."/>
        </authorList>
    </citation>
    <scope>NUCLEOTIDE SEQUENCE [LARGE SCALE GENOMIC DNA]</scope>
    <source>
        <strain evidence="3 4">CLIB 1767</strain>
    </source>
</reference>
<dbReference type="PRINTS" id="PR00080">
    <property type="entry name" value="SDRFAMILY"/>
</dbReference>